<comment type="caution">
    <text evidence="5">The sequence shown here is derived from an EMBL/GenBank/DDBJ whole genome shotgun (WGS) entry which is preliminary data.</text>
</comment>
<evidence type="ECO:0000313" key="6">
    <source>
        <dbReference type="Proteomes" id="UP000076837"/>
    </source>
</evidence>
<evidence type="ECO:0000256" key="1">
    <source>
        <dbReference type="ARBA" id="ARBA00023242"/>
    </source>
</evidence>
<dbReference type="EMBL" id="JYNV01000004">
    <property type="protein sequence ID" value="KZM28680.1"/>
    <property type="molecule type" value="Genomic_DNA"/>
</dbReference>
<dbReference type="PANTHER" id="PTHR47256:SF1">
    <property type="entry name" value="ZN(II)2CYS6 TRANSCRIPTION FACTOR (EUROFUNG)"/>
    <property type="match status" value="1"/>
</dbReference>
<feature type="compositionally biased region" description="Polar residues" evidence="3">
    <location>
        <begin position="247"/>
        <end position="260"/>
    </location>
</feature>
<dbReference type="PANTHER" id="PTHR47256">
    <property type="entry name" value="ZN(II)2CYS6 TRANSCRIPTION FACTOR (EUROFUNG)-RELATED"/>
    <property type="match status" value="1"/>
</dbReference>
<keyword evidence="1" id="KW-0539">Nucleus</keyword>
<evidence type="ECO:0000259" key="4">
    <source>
        <dbReference type="Pfam" id="PF04082"/>
    </source>
</evidence>
<reference evidence="5 6" key="1">
    <citation type="journal article" date="2016" name="Sci. Rep.">
        <title>Draft genome sequencing and secretome analysis of fungal phytopathogen Ascochyta rabiei provides insight into the necrotrophic effector repertoire.</title>
        <authorList>
            <person name="Verma S."/>
            <person name="Gazara R.K."/>
            <person name="Nizam S."/>
            <person name="Parween S."/>
            <person name="Chattopadhyay D."/>
            <person name="Verma P.K."/>
        </authorList>
    </citation>
    <scope>NUCLEOTIDE SEQUENCE [LARGE SCALE GENOMIC DNA]</scope>
    <source>
        <strain evidence="5 6">ArDII</strain>
    </source>
</reference>
<gene>
    <name evidence="5" type="ORF">ST47_g177</name>
</gene>
<organism evidence="5 6">
    <name type="scientific">Didymella rabiei</name>
    <name type="common">Chickpea ascochyta blight fungus</name>
    <name type="synonym">Mycosphaerella rabiei</name>
    <dbReference type="NCBI Taxonomy" id="5454"/>
    <lineage>
        <taxon>Eukaryota</taxon>
        <taxon>Fungi</taxon>
        <taxon>Dikarya</taxon>
        <taxon>Ascomycota</taxon>
        <taxon>Pezizomycotina</taxon>
        <taxon>Dothideomycetes</taxon>
        <taxon>Pleosporomycetidae</taxon>
        <taxon>Pleosporales</taxon>
        <taxon>Pleosporineae</taxon>
        <taxon>Didymellaceae</taxon>
        <taxon>Ascochyta</taxon>
    </lineage>
</organism>
<name>A0A163MFU2_DIDRA</name>
<dbReference type="InterPro" id="IPR007219">
    <property type="entry name" value="XnlR_reg_dom"/>
</dbReference>
<dbReference type="InterPro" id="IPR053187">
    <property type="entry name" value="Notoamide_regulator"/>
</dbReference>
<accession>A0A163MFU2</accession>
<dbReference type="Proteomes" id="UP000076837">
    <property type="component" value="Unassembled WGS sequence"/>
</dbReference>
<feature type="domain" description="Xylanolytic transcriptional activator regulatory" evidence="4">
    <location>
        <begin position="313"/>
        <end position="473"/>
    </location>
</feature>
<dbReference type="SUPFAM" id="SSF51735">
    <property type="entry name" value="NAD(P)-binding Rossmann-fold domains"/>
    <property type="match status" value="1"/>
</dbReference>
<dbReference type="GO" id="GO:0006351">
    <property type="term" value="P:DNA-templated transcription"/>
    <property type="evidence" value="ECO:0007669"/>
    <property type="project" value="InterPro"/>
</dbReference>
<dbReference type="GO" id="GO:0003677">
    <property type="term" value="F:DNA binding"/>
    <property type="evidence" value="ECO:0007669"/>
    <property type="project" value="InterPro"/>
</dbReference>
<sequence length="761" mass="85421">MAHPTAQDGSAPFKTARPELFSVCCDVPGESKVQKAFETAVDVHVLVDIAIASASLDVAALKPSPFADASFVQLRSVLDINIAGTWLPARELESWLASSKAHRHTECVYELGPNEKPSQAMKRKNEEMQGELSNLRQLYDFLRLRPEQEALEVLKRIRSNSPDVPPSQRISELAEFVRHGNSLTHQPLHTPPLSNRERESALSVTLPPLRQALDSSGAMKPYTLPYLGIHKMGYDGPATQRRRHTQDLSARTESQSSLPRPTSIEAILQTPSSAAADDLAADPRLRYIGNWTGVTDDTGFLAHLFMTWTEREHIYYHFLDREAFLADLSCNRSDFCSELLVNVVLVSACFHSSLVKDRNKPFSESSIQTSFYHEARRLWDLEKDRDSLTKVQAGMIFYLVLAKYGRDRDGQRFLLDACKTAQHLGLFYHESSHYSTTPSHVSVDRWERARAVTAWAVHNFQLSMSITYSTPVIITTLPLTPIPYRDTEPLFGSECALHTILLDCVRTIQDYEHTSLHDTHNADQIEACYSRLRCWWNSRPASLDPDRHPTQVNLLCAMQYNVNIVKLFRPVVDRGTSSEQGAAYVNRARSAISASLKEIRRVVKLHDTHHGWSNAITFVLHGITVASFGTLDEISDDDSSLPQTESDERYQGLVTCLRALTVILSYSYYAQPIFRLLTQKCKALGVRLPAEVQGALDYCTSEEWTRKAAELVSSQFIADTRSVATDAARPTMDAVVSRWEDLTLEDGRTGAVNNGKERADA</sequence>
<keyword evidence="2" id="KW-0175">Coiled coil</keyword>
<feature type="coiled-coil region" evidence="2">
    <location>
        <begin position="118"/>
        <end position="145"/>
    </location>
</feature>
<proteinExistence type="predicted"/>
<feature type="region of interest" description="Disordered" evidence="3">
    <location>
        <begin position="235"/>
        <end position="262"/>
    </location>
</feature>
<dbReference type="AlphaFoldDB" id="A0A163MFU2"/>
<evidence type="ECO:0000256" key="3">
    <source>
        <dbReference type="SAM" id="MobiDB-lite"/>
    </source>
</evidence>
<dbReference type="STRING" id="5454.A0A163MFU2"/>
<dbReference type="InterPro" id="IPR036291">
    <property type="entry name" value="NAD(P)-bd_dom_sf"/>
</dbReference>
<dbReference type="CDD" id="cd12148">
    <property type="entry name" value="fungal_TF_MHR"/>
    <property type="match status" value="1"/>
</dbReference>
<keyword evidence="6" id="KW-1185">Reference proteome</keyword>
<dbReference type="Pfam" id="PF04082">
    <property type="entry name" value="Fungal_trans"/>
    <property type="match status" value="1"/>
</dbReference>
<dbReference type="GO" id="GO:0008270">
    <property type="term" value="F:zinc ion binding"/>
    <property type="evidence" value="ECO:0007669"/>
    <property type="project" value="InterPro"/>
</dbReference>
<evidence type="ECO:0000256" key="2">
    <source>
        <dbReference type="SAM" id="Coils"/>
    </source>
</evidence>
<evidence type="ECO:0000313" key="5">
    <source>
        <dbReference type="EMBL" id="KZM28680.1"/>
    </source>
</evidence>
<protein>
    <submittedName>
        <fullName evidence="5">DNA binding</fullName>
    </submittedName>
</protein>